<feature type="disulfide bond" evidence="5">
    <location>
        <begin position="774"/>
        <end position="817"/>
    </location>
</feature>
<feature type="disulfide bond" evidence="5">
    <location>
        <begin position="101"/>
        <end position="144"/>
    </location>
</feature>
<feature type="disulfide bond" evidence="5">
    <location>
        <begin position="1165"/>
        <end position="1192"/>
    </location>
</feature>
<dbReference type="Proteomes" id="UP001642483">
    <property type="component" value="Unassembled WGS sequence"/>
</dbReference>
<reference evidence="10 11" key="1">
    <citation type="submission" date="2024-02" db="EMBL/GenBank/DDBJ databases">
        <authorList>
            <person name="Daric V."/>
            <person name="Darras S."/>
        </authorList>
    </citation>
    <scope>NUCLEOTIDE SEQUENCE [LARGE SCALE GENOMIC DNA]</scope>
</reference>
<feature type="disulfide bond" evidence="5">
    <location>
        <begin position="923"/>
        <end position="950"/>
    </location>
</feature>
<feature type="disulfide bond" evidence="5">
    <location>
        <begin position="713"/>
        <end position="756"/>
    </location>
</feature>
<dbReference type="Gene3D" id="4.10.410.20">
    <property type="match status" value="1"/>
</dbReference>
<feature type="domain" description="Sushi" evidence="8">
    <location>
        <begin position="464"/>
        <end position="527"/>
    </location>
</feature>
<feature type="domain" description="Sushi" evidence="8">
    <location>
        <begin position="99"/>
        <end position="159"/>
    </location>
</feature>
<dbReference type="InterPro" id="IPR000436">
    <property type="entry name" value="Sushi_SCR_CCP_dom"/>
</dbReference>
<feature type="region of interest" description="Disordered" evidence="6">
    <location>
        <begin position="26"/>
        <end position="49"/>
    </location>
</feature>
<sequence length="1235" mass="137464">MKSFKFAVVLLSLAVFQATAEKLGYENPTHPSGPQCQRPPDPDNGAAEPPASVQTVFEIREKLWYFCNIGYSLVGEKDIECGPSGEWVPSPPTCIKRLARCRPLAAPEGGIITTVIKNYYNPGDQVAFECRDPYELRGAERVVCLPSGQWSHDVPTCNPKRCQRPRRPQEGFFFPNSRAYDVDAVVTFRCKTGFNLDGAETLTCLSNGEWSDPEPDCIGVVCAPLDAPANGQLSPVKNSYNVRDRITFECIDGYVLNGLSGVVCEDTGFWSDPVPTCDEVTRCSPPDFDLTTGSFSPSQRYYAVGAFVSFFCIDFYFLRGAPRVMCQSDGRWSDEIPACFAITCPDLVEPADGSLSPEQFQYNVNDVVTFDCDDGFNRLGAEEVICQEDGKWSDREPICVEKVSCFVPIFDTDKGSFRPDKPSYDVNDVVFFSCIDGYVLDDDTPLVCEETGRWSAGFPICVEITCTPPQPEDFDLRFGSFSPNQPFYKIEERINFRCDLGYELLGLTQVICGRNGEWSADFPTCRRVSCDPLLAPENGDLAPSKTSYDVRDRITFTCDDGFSVVGAKRVVCLASGEWSDNVPICEEIPTCEVPTFNPQLGSFDPVQDIYNVNDFVTFTCFEGYFLEGSSLLTCEDGGVWSTRFPICKPVSCFPLVAPINGNLSPVQDQYGVDDEIEFECDEGFEINGAETVTCLSNGGWSDTEPTCDEEVTCFEPNFDLRFGFFTPAEGPYRINDFVDFVCNPGYLLVGESQLRCQENGRWSERFPECEEIRCSSVIFDVQFGSFTPNQDIYVVRDVVSFRCDGGYTLQGAQSVTCGNDGSWSAPFPTCEAVLCDPLTPPDKGDLFPTQDEYEVNSHITFSCDEGYVRVGARRVFCQDDGTWSDDVPLCSAVTCSPLTAPTNGRLSPDQDLYDVDQRIDFECEEGYLINGAETVFCQTSGRWTDEEPTCEAITCSKPDQPRFGSFSPRRGPFVYRTVVTFECRRGYLLRGAESVRCLVDGQWSDEFPTCEAPEPTCDPLPAPNNGDVGPIKDEYENGDRLTFTCDEGFILDGATKVRCNDGEWSDQVPTCVAVRCRRPDLGRLVGISPNNLFYDVNERVTYSCNPRYVLDGAEFAICQNNGQFSSPPPTCKRDVRCRRPYLAYNARASPDDVFFRPDDEITYSCTPGYRTSGASQAACQRNGLWSDPPPSCIASGTLSCAGRCHDRYDSTQICNCDRDCDRFNNCCEDYYDLCF</sequence>
<evidence type="ECO:0000313" key="11">
    <source>
        <dbReference type="Proteomes" id="UP001642483"/>
    </source>
</evidence>
<dbReference type="SMART" id="SM00032">
    <property type="entry name" value="CCP"/>
    <property type="match status" value="19"/>
</dbReference>
<feature type="disulfide bond" evidence="5">
    <location>
        <begin position="372"/>
        <end position="399"/>
    </location>
</feature>
<name>A0ABP0FXW1_CLALP</name>
<protein>
    <recommendedName>
        <fullName evidence="12">Sushi/von Willebrand factor type A/EGF/pentraxin domain-containing 1</fullName>
    </recommendedName>
</protein>
<dbReference type="PROSITE" id="PS50923">
    <property type="entry name" value="SUSHI"/>
    <property type="match status" value="19"/>
</dbReference>
<evidence type="ECO:0000256" key="1">
    <source>
        <dbReference type="ARBA" id="ARBA00022659"/>
    </source>
</evidence>
<evidence type="ECO:0008006" key="12">
    <source>
        <dbReference type="Google" id="ProtNLM"/>
    </source>
</evidence>
<organism evidence="10 11">
    <name type="scientific">Clavelina lepadiformis</name>
    <name type="common">Light-bulb sea squirt</name>
    <name type="synonym">Ascidia lepadiformis</name>
    <dbReference type="NCBI Taxonomy" id="159417"/>
    <lineage>
        <taxon>Eukaryota</taxon>
        <taxon>Metazoa</taxon>
        <taxon>Chordata</taxon>
        <taxon>Tunicata</taxon>
        <taxon>Ascidiacea</taxon>
        <taxon>Aplousobranchia</taxon>
        <taxon>Clavelinidae</taxon>
        <taxon>Clavelina</taxon>
    </lineage>
</organism>
<comment type="caution">
    <text evidence="10">The sequence shown here is derived from an EMBL/GenBank/DDBJ whole genome shotgun (WGS) entry which is preliminary data.</text>
</comment>
<dbReference type="InterPro" id="IPR036024">
    <property type="entry name" value="Somatomedin_B-like_dom_sf"/>
</dbReference>
<dbReference type="Pfam" id="PF00084">
    <property type="entry name" value="Sushi"/>
    <property type="match status" value="19"/>
</dbReference>
<feature type="domain" description="Sushi" evidence="8">
    <location>
        <begin position="711"/>
        <end position="771"/>
    </location>
</feature>
<feature type="disulfide bond" evidence="5">
    <location>
        <begin position="803"/>
        <end position="830"/>
    </location>
</feature>
<feature type="disulfide bond" evidence="5">
    <location>
        <begin position="742"/>
        <end position="769"/>
    </location>
</feature>
<evidence type="ECO:0000259" key="9">
    <source>
        <dbReference type="PROSITE" id="PS50958"/>
    </source>
</evidence>
<dbReference type="InterPro" id="IPR035976">
    <property type="entry name" value="Sushi/SCR/CCP_sf"/>
</dbReference>
<feature type="domain" description="Sushi" evidence="8">
    <location>
        <begin position="1135"/>
        <end position="1194"/>
    </location>
</feature>
<feature type="disulfide bond" evidence="5">
    <location>
        <begin position="283"/>
        <end position="326"/>
    </location>
</feature>
<feature type="domain" description="Sushi" evidence="8">
    <location>
        <begin position="772"/>
        <end position="832"/>
    </location>
</feature>
<feature type="disulfide bond" evidence="5">
    <location>
        <begin position="250"/>
        <end position="277"/>
    </location>
</feature>
<evidence type="ECO:0000256" key="7">
    <source>
        <dbReference type="SAM" id="SignalP"/>
    </source>
</evidence>
<feature type="domain" description="Sushi" evidence="8">
    <location>
        <begin position="281"/>
        <end position="341"/>
    </location>
</feature>
<dbReference type="PROSITE" id="PS00524">
    <property type="entry name" value="SMB_1"/>
    <property type="match status" value="1"/>
</dbReference>
<feature type="disulfide bond" evidence="5">
    <location>
        <begin position="620"/>
        <end position="647"/>
    </location>
</feature>
<feature type="domain" description="Sushi" evidence="8">
    <location>
        <begin position="893"/>
        <end position="952"/>
    </location>
</feature>
<feature type="domain" description="Sushi" evidence="8">
    <location>
        <begin position="342"/>
        <end position="401"/>
    </location>
</feature>
<feature type="disulfide bond" evidence="5">
    <location>
        <begin position="591"/>
        <end position="634"/>
    </location>
</feature>
<feature type="domain" description="Sushi" evidence="8">
    <location>
        <begin position="650"/>
        <end position="709"/>
    </location>
</feature>
<proteinExistence type="predicted"/>
<gene>
    <name evidence="10" type="ORF">CVLEPA_LOCUS15029</name>
</gene>
<feature type="disulfide bond" evidence="5">
    <location>
        <begin position="312"/>
        <end position="339"/>
    </location>
</feature>
<dbReference type="Gene3D" id="2.10.70.10">
    <property type="entry name" value="Complement Module, domain 1"/>
    <property type="match status" value="19"/>
</dbReference>
<feature type="domain" description="Sushi" evidence="8">
    <location>
        <begin position="528"/>
        <end position="587"/>
    </location>
</feature>
<feature type="domain" description="Sushi" evidence="8">
    <location>
        <begin position="589"/>
        <end position="649"/>
    </location>
</feature>
<evidence type="ECO:0000256" key="2">
    <source>
        <dbReference type="ARBA" id="ARBA00022737"/>
    </source>
</evidence>
<evidence type="ECO:0000256" key="5">
    <source>
        <dbReference type="PROSITE-ProRule" id="PRU00302"/>
    </source>
</evidence>
<feature type="disulfide bond" evidence="5">
    <location>
        <begin position="558"/>
        <end position="585"/>
    </location>
</feature>
<dbReference type="SUPFAM" id="SSF90188">
    <property type="entry name" value="Somatomedin B domain"/>
    <property type="match status" value="1"/>
</dbReference>
<dbReference type="PANTHER" id="PTHR19325">
    <property type="entry name" value="COMPLEMENT COMPONENT-RELATED SUSHI DOMAIN-CONTAINING"/>
    <property type="match status" value="1"/>
</dbReference>
<dbReference type="Pfam" id="PF01033">
    <property type="entry name" value="Somatomedin_B"/>
    <property type="match status" value="1"/>
</dbReference>
<feature type="domain" description="Sushi" evidence="8">
    <location>
        <begin position="1015"/>
        <end position="1073"/>
    </location>
</feature>
<feature type="domain" description="SMB" evidence="9">
    <location>
        <begin position="1196"/>
        <end position="1235"/>
    </location>
</feature>
<feature type="domain" description="Sushi" evidence="8">
    <location>
        <begin position="160"/>
        <end position="219"/>
    </location>
</feature>
<feature type="disulfide bond" evidence="5">
    <location>
        <begin position="190"/>
        <end position="217"/>
    </location>
</feature>
<evidence type="ECO:0000259" key="8">
    <source>
        <dbReference type="PROSITE" id="PS50923"/>
    </source>
</evidence>
<dbReference type="CDD" id="cd00033">
    <property type="entry name" value="CCP"/>
    <property type="match status" value="19"/>
</dbReference>
<feature type="domain" description="Sushi" evidence="8">
    <location>
        <begin position="833"/>
        <end position="892"/>
    </location>
</feature>
<evidence type="ECO:0000256" key="4">
    <source>
        <dbReference type="ARBA" id="ARBA00023180"/>
    </source>
</evidence>
<dbReference type="SUPFAM" id="SSF57535">
    <property type="entry name" value="Complement control module/SCR domain"/>
    <property type="match status" value="19"/>
</dbReference>
<keyword evidence="4" id="KW-0325">Glycoprotein</keyword>
<feature type="domain" description="Sushi" evidence="8">
    <location>
        <begin position="403"/>
        <end position="463"/>
    </location>
</feature>
<feature type="disulfide bond" evidence="5">
    <location>
        <begin position="434"/>
        <end position="461"/>
    </location>
</feature>
<keyword evidence="1 5" id="KW-0768">Sushi</keyword>
<dbReference type="EMBL" id="CAWYQH010000097">
    <property type="protein sequence ID" value="CAK8684025.1"/>
    <property type="molecule type" value="Genomic_DNA"/>
</dbReference>
<evidence type="ECO:0000256" key="3">
    <source>
        <dbReference type="ARBA" id="ARBA00023157"/>
    </source>
</evidence>
<feature type="disulfide bond" evidence="5">
    <location>
        <begin position="405"/>
        <end position="448"/>
    </location>
</feature>
<feature type="disulfide bond" evidence="5">
    <location>
        <begin position="67"/>
        <end position="94"/>
    </location>
</feature>
<keyword evidence="7" id="KW-0732">Signal</keyword>
<feature type="domain" description="Sushi" evidence="8">
    <location>
        <begin position="34"/>
        <end position="96"/>
    </location>
</feature>
<dbReference type="InterPro" id="IPR001212">
    <property type="entry name" value="Somatomedin_B_dom"/>
</dbReference>
<feature type="disulfide bond" evidence="5">
    <location>
        <begin position="498"/>
        <end position="525"/>
    </location>
</feature>
<feature type="chain" id="PRO_5045593085" description="Sushi/von Willebrand factor type A/EGF/pentraxin domain-containing 1" evidence="7">
    <location>
        <begin position="21"/>
        <end position="1235"/>
    </location>
</feature>
<dbReference type="PROSITE" id="PS50958">
    <property type="entry name" value="SMB_2"/>
    <property type="match status" value="1"/>
</dbReference>
<feature type="disulfide bond" evidence="5">
    <location>
        <begin position="680"/>
        <end position="707"/>
    </location>
</feature>
<feature type="domain" description="Sushi" evidence="8">
    <location>
        <begin position="953"/>
        <end position="1012"/>
    </location>
</feature>
<keyword evidence="3 5" id="KW-1015">Disulfide bond</keyword>
<feature type="disulfide bond" evidence="5">
    <location>
        <begin position="130"/>
        <end position="157"/>
    </location>
</feature>
<comment type="caution">
    <text evidence="5">Lacks conserved residue(s) required for the propagation of feature annotation.</text>
</comment>
<feature type="domain" description="Sushi" evidence="8">
    <location>
        <begin position="1074"/>
        <end position="1133"/>
    </location>
</feature>
<keyword evidence="11" id="KW-1185">Reference proteome</keyword>
<feature type="disulfide bond" evidence="5">
    <location>
        <begin position="863"/>
        <end position="890"/>
    </location>
</feature>
<feature type="signal peptide" evidence="7">
    <location>
        <begin position="1"/>
        <end position="20"/>
    </location>
</feature>
<accession>A0ABP0FXW1</accession>
<feature type="domain" description="Sushi" evidence="8">
    <location>
        <begin position="220"/>
        <end position="279"/>
    </location>
</feature>
<evidence type="ECO:0000313" key="10">
    <source>
        <dbReference type="EMBL" id="CAK8684025.1"/>
    </source>
</evidence>
<evidence type="ECO:0000256" key="6">
    <source>
        <dbReference type="SAM" id="MobiDB-lite"/>
    </source>
</evidence>
<dbReference type="PANTHER" id="PTHR19325:SF567">
    <property type="entry name" value="SUSHI, VON WILLEBRAND FACTOR TYPE A, EGF AND PENTRAXIN DOMAIN-CONTAINING PROTEIN 1-LIKE"/>
    <property type="match status" value="1"/>
</dbReference>
<feature type="disulfide bond" evidence="5">
    <location>
        <begin position="1104"/>
        <end position="1131"/>
    </location>
</feature>
<keyword evidence="2" id="KW-0677">Repeat</keyword>
<dbReference type="InterPro" id="IPR050350">
    <property type="entry name" value="Compl-Cell_Adhes-Reg"/>
</dbReference>
<feature type="disulfide bond" evidence="5">
    <location>
        <begin position="983"/>
        <end position="1010"/>
    </location>
</feature>